<dbReference type="Proteomes" id="UP001153069">
    <property type="component" value="Unassembled WGS sequence"/>
</dbReference>
<keyword evidence="2" id="KW-1133">Transmembrane helix</keyword>
<feature type="region of interest" description="Disordered" evidence="1">
    <location>
        <begin position="31"/>
        <end position="53"/>
    </location>
</feature>
<evidence type="ECO:0000313" key="5">
    <source>
        <dbReference type="Proteomes" id="UP001153069"/>
    </source>
</evidence>
<feature type="transmembrane region" description="Helical" evidence="2">
    <location>
        <begin position="530"/>
        <end position="550"/>
    </location>
</feature>
<dbReference type="GO" id="GO:0005952">
    <property type="term" value="C:cAMP-dependent protein kinase complex"/>
    <property type="evidence" value="ECO:0007669"/>
    <property type="project" value="InterPro"/>
</dbReference>
<evidence type="ECO:0000256" key="1">
    <source>
        <dbReference type="SAM" id="MobiDB-lite"/>
    </source>
</evidence>
<proteinExistence type="predicted"/>
<dbReference type="GO" id="GO:0004862">
    <property type="term" value="F:cAMP-dependent protein kinase inhibitor activity"/>
    <property type="evidence" value="ECO:0007669"/>
    <property type="project" value="TreeGrafter"/>
</dbReference>
<dbReference type="SUPFAM" id="SSF51206">
    <property type="entry name" value="cAMP-binding domain-like"/>
    <property type="match status" value="1"/>
</dbReference>
<dbReference type="OrthoDB" id="44299at2759"/>
<feature type="transmembrane region" description="Helical" evidence="2">
    <location>
        <begin position="754"/>
        <end position="775"/>
    </location>
</feature>
<gene>
    <name evidence="4" type="ORF">SEMRO_1_G000100.1</name>
</gene>
<evidence type="ECO:0000259" key="3">
    <source>
        <dbReference type="PROSITE" id="PS50042"/>
    </source>
</evidence>
<dbReference type="CDD" id="cd00038">
    <property type="entry name" value="CAP_ED"/>
    <property type="match status" value="1"/>
</dbReference>
<evidence type="ECO:0000256" key="2">
    <source>
        <dbReference type="SAM" id="Phobius"/>
    </source>
</evidence>
<dbReference type="Gene3D" id="2.60.120.10">
    <property type="entry name" value="Jelly Rolls"/>
    <property type="match status" value="1"/>
</dbReference>
<dbReference type="GO" id="GO:0005829">
    <property type="term" value="C:cytosol"/>
    <property type="evidence" value="ECO:0007669"/>
    <property type="project" value="TreeGrafter"/>
</dbReference>
<dbReference type="PANTHER" id="PTHR11635:SF152">
    <property type="entry name" value="CAMP-DEPENDENT PROTEIN KINASE TYPE I REGULATORY SUBUNIT-RELATED"/>
    <property type="match status" value="1"/>
</dbReference>
<dbReference type="InterPro" id="IPR018490">
    <property type="entry name" value="cNMP-bd_dom_sf"/>
</dbReference>
<feature type="transmembrane region" description="Helical" evidence="2">
    <location>
        <begin position="781"/>
        <end position="805"/>
    </location>
</feature>
<dbReference type="Pfam" id="PF01062">
    <property type="entry name" value="Bestrophin"/>
    <property type="match status" value="1"/>
</dbReference>
<name>A0A9N8H0D5_9STRA</name>
<dbReference type="InterPro" id="IPR014710">
    <property type="entry name" value="RmlC-like_jellyroll"/>
</dbReference>
<dbReference type="GO" id="GO:0030552">
    <property type="term" value="F:cAMP binding"/>
    <property type="evidence" value="ECO:0007669"/>
    <property type="project" value="TreeGrafter"/>
</dbReference>
<accession>A0A9N8H0D5</accession>
<comment type="caution">
    <text evidence="4">The sequence shown here is derived from an EMBL/GenBank/DDBJ whole genome shotgun (WGS) entry which is preliminary data.</text>
</comment>
<keyword evidence="2" id="KW-0472">Membrane</keyword>
<dbReference type="InterPro" id="IPR021134">
    <property type="entry name" value="Bestrophin-like"/>
</dbReference>
<organism evidence="4 5">
    <name type="scientific">Seminavis robusta</name>
    <dbReference type="NCBI Taxonomy" id="568900"/>
    <lineage>
        <taxon>Eukaryota</taxon>
        <taxon>Sar</taxon>
        <taxon>Stramenopiles</taxon>
        <taxon>Ochrophyta</taxon>
        <taxon>Bacillariophyta</taxon>
        <taxon>Bacillariophyceae</taxon>
        <taxon>Bacillariophycidae</taxon>
        <taxon>Naviculales</taxon>
        <taxon>Naviculaceae</taxon>
        <taxon>Seminavis</taxon>
    </lineage>
</organism>
<dbReference type="AlphaFoldDB" id="A0A9N8H0D5"/>
<protein>
    <submittedName>
        <fullName evidence="4">Bestrophin-3</fullName>
    </submittedName>
</protein>
<sequence length="855" mass="95328">MATEAASTKKFMDHLAPFLHPNASSLPFAVNSKEDRTSTARQSSLPPRKPGALDAHLRKGRSSISSDPSFHTLATIDTSVSGLDESSRCESFNEFPCVRAIDEDGDNLARDFMFALPEEIPANPTFERQVSAGLDLDCSEHGSSTSVAETDSVHSLQEMEEGMSGAVAMNGKPIPEDHEVERSNVSFKYTLEAKQRPRERYMGWSRASRLQAIKALPPLKGYPSGKGSLSTSLHSIEEATPGKLTESVCSKHSMDEDLDCSVHSSTSEASFVIGDFKTSSKDSERVLCGPFELPKKAPSRPLLSKTMSLRSFASSTSFKSFGKSMRSMRSMLLHQNSGMSSIKNHLDHDEYALIEETLQKNFMFKHLSAGALHNLVMSFTRDEVEKDDIIVRQGESCENGYVYIVAEGECSVIVDGNVVPGPYGTLASKALFGELGVFYNAKRGATIKVKSEEAVLFRAIGEEFAKAFNEDSTKETPKPIDDDLTEIDEAINQLSGTTSKFEGGEIIPQYKPNRKWLWCRWHGTVFEQTYVTALCMMLLSLVFVLIVRLFGEPTWSVGRAPDEDHVWIQTLTIVRKIWVYQMTFTTFILTFYVNQAYMFWNETVNITRALQGRLSDFFLLLATTIQRNEDGTFTRESEALLDDVGASSRLFHMFFWASCANRYNCLLTETGMERIVQRGIMTQKQLKVLQGLGTAEGSKHYACLEWMMIRAWQGIHDGILTDSPSLSQQLLEKMCKLRALCATVGDNSKTRMPLVYTQFVQILVDTFVLLSPFALYGDLGVYSIFCVGMITLFYTGLLDLAKIFLDPLDNQRFSNKNSNLGVDLGVLTRESNAASVHFKDSGAMHPFERSISAFE</sequence>
<keyword evidence="5" id="KW-1185">Reference proteome</keyword>
<dbReference type="PANTHER" id="PTHR11635">
    <property type="entry name" value="CAMP-DEPENDENT PROTEIN KINASE REGULATORY CHAIN"/>
    <property type="match status" value="1"/>
</dbReference>
<dbReference type="PROSITE" id="PS50042">
    <property type="entry name" value="CNMP_BINDING_3"/>
    <property type="match status" value="1"/>
</dbReference>
<dbReference type="InterPro" id="IPR050503">
    <property type="entry name" value="cAMP-dep_PK_reg_su-like"/>
</dbReference>
<dbReference type="EMBL" id="CAICTM010000001">
    <property type="protein sequence ID" value="CAB9496031.1"/>
    <property type="molecule type" value="Genomic_DNA"/>
</dbReference>
<dbReference type="GO" id="GO:0005254">
    <property type="term" value="F:chloride channel activity"/>
    <property type="evidence" value="ECO:0007669"/>
    <property type="project" value="InterPro"/>
</dbReference>
<dbReference type="Pfam" id="PF00027">
    <property type="entry name" value="cNMP_binding"/>
    <property type="match status" value="1"/>
</dbReference>
<evidence type="ECO:0000313" key="4">
    <source>
        <dbReference type="EMBL" id="CAB9496031.1"/>
    </source>
</evidence>
<dbReference type="GO" id="GO:0034236">
    <property type="term" value="F:protein kinase A catalytic subunit binding"/>
    <property type="evidence" value="ECO:0007669"/>
    <property type="project" value="TreeGrafter"/>
</dbReference>
<reference evidence="4" key="1">
    <citation type="submission" date="2020-06" db="EMBL/GenBank/DDBJ databases">
        <authorList>
            <consortium name="Plant Systems Biology data submission"/>
        </authorList>
    </citation>
    <scope>NUCLEOTIDE SEQUENCE</scope>
    <source>
        <strain evidence="4">D6</strain>
    </source>
</reference>
<dbReference type="InterPro" id="IPR000595">
    <property type="entry name" value="cNMP-bd_dom"/>
</dbReference>
<keyword evidence="2" id="KW-0812">Transmembrane</keyword>
<feature type="domain" description="Cyclic nucleotide-binding" evidence="3">
    <location>
        <begin position="363"/>
        <end position="452"/>
    </location>
</feature>
<dbReference type="SMART" id="SM00100">
    <property type="entry name" value="cNMP"/>
    <property type="match status" value="1"/>
</dbReference>